<evidence type="ECO:0000313" key="2">
    <source>
        <dbReference type="EMBL" id="SMC19364.1"/>
    </source>
</evidence>
<dbReference type="EMBL" id="FWXH01000002">
    <property type="protein sequence ID" value="SMC19364.1"/>
    <property type="molecule type" value="Genomic_DNA"/>
</dbReference>
<protein>
    <submittedName>
        <fullName evidence="2">Uncharacterized protein</fullName>
    </submittedName>
</protein>
<feature type="coiled-coil region" evidence="1">
    <location>
        <begin position="1"/>
        <end position="28"/>
    </location>
</feature>
<dbReference type="RefSeq" id="WP_084113983.1">
    <property type="nucleotide sequence ID" value="NZ_FWXH01000002.1"/>
</dbReference>
<reference evidence="2 3" key="1">
    <citation type="submission" date="2017-04" db="EMBL/GenBank/DDBJ databases">
        <authorList>
            <person name="Afonso C.L."/>
            <person name="Miller P.J."/>
            <person name="Scott M.A."/>
            <person name="Spackman E."/>
            <person name="Goraichik I."/>
            <person name="Dimitrov K.M."/>
            <person name="Suarez D.L."/>
            <person name="Swayne D.E."/>
        </authorList>
    </citation>
    <scope>NUCLEOTIDE SEQUENCE [LARGE SCALE GENOMIC DNA]</scope>
    <source>
        <strain evidence="2 3">DSM 12555</strain>
    </source>
</reference>
<accession>A0A1W1X634</accession>
<gene>
    <name evidence="2" type="ORF">SAMN02745134_00811</name>
</gene>
<evidence type="ECO:0000313" key="3">
    <source>
        <dbReference type="Proteomes" id="UP000192468"/>
    </source>
</evidence>
<name>A0A1W1X634_9CLOT</name>
<proteinExistence type="predicted"/>
<keyword evidence="3" id="KW-1185">Reference proteome</keyword>
<keyword evidence="1" id="KW-0175">Coiled coil</keyword>
<evidence type="ECO:0000256" key="1">
    <source>
        <dbReference type="SAM" id="Coils"/>
    </source>
</evidence>
<sequence length="59" mass="6939">MEYNNEEIKEIKLKLNIIEQQNNNILKQIEGISAALLNKNNTKNYNKAVEKFLETFINN</sequence>
<dbReference type="AlphaFoldDB" id="A0A1W1X634"/>
<dbReference type="STRING" id="1121291.SAMN02745134_00811"/>
<organism evidence="2 3">
    <name type="scientific">Clostridium acidisoli DSM 12555</name>
    <dbReference type="NCBI Taxonomy" id="1121291"/>
    <lineage>
        <taxon>Bacteria</taxon>
        <taxon>Bacillati</taxon>
        <taxon>Bacillota</taxon>
        <taxon>Clostridia</taxon>
        <taxon>Eubacteriales</taxon>
        <taxon>Clostridiaceae</taxon>
        <taxon>Clostridium</taxon>
    </lineage>
</organism>
<dbReference type="Proteomes" id="UP000192468">
    <property type="component" value="Unassembled WGS sequence"/>
</dbReference>